<feature type="region of interest" description="Disordered" evidence="1">
    <location>
        <begin position="35"/>
        <end position="57"/>
    </location>
</feature>
<dbReference type="RefSeq" id="WP_094496571.1">
    <property type="nucleotide sequence ID" value="NZ_NGNV01000055.1"/>
</dbReference>
<feature type="domain" description="Zinc-ribbon" evidence="2">
    <location>
        <begin position="4"/>
        <end position="26"/>
    </location>
</feature>
<reference evidence="7 8" key="3">
    <citation type="submission" date="2017-09" db="EMBL/GenBank/DDBJ databases">
        <title>Tripartite evolution among Lactobacillus johnsonii, Lactobacillus taiwanensis, Lactobacillus reuteri and their rodent host.</title>
        <authorList>
            <person name="Wang T."/>
            <person name="Knowles S."/>
            <person name="Cheng C."/>
        </authorList>
    </citation>
    <scope>NUCLEOTIDE SEQUENCE [LARGE SCALE GENOMIC DNA]</scope>
    <source>
        <strain evidence="6 7">609q</strain>
        <strain evidence="5 8">609u</strain>
    </source>
</reference>
<dbReference type="InterPro" id="IPR054529">
    <property type="entry name" value="TcaA_2nd"/>
</dbReference>
<reference evidence="6 7" key="1">
    <citation type="submission" date="2017-04" db="EMBL/GenBank/DDBJ databases">
        <authorList>
            <person name="Afonso C.L."/>
            <person name="Miller P.J."/>
            <person name="Scott M.A."/>
            <person name="Spackman E."/>
            <person name="Goraichik I."/>
            <person name="Dimitrov K.M."/>
            <person name="Suarez D.L."/>
            <person name="Swayne D.E."/>
        </authorList>
    </citation>
    <scope>NUCLEOTIDE SEQUENCE [LARGE SCALE GENOMIC DNA]</scope>
    <source>
        <strain evidence="6 7">609q</strain>
    </source>
</reference>
<feature type="region of interest" description="Disordered" evidence="1">
    <location>
        <begin position="458"/>
        <end position="484"/>
    </location>
</feature>
<dbReference type="AlphaFoldDB" id="A0A256LAB8"/>
<evidence type="ECO:0000256" key="1">
    <source>
        <dbReference type="SAM" id="MobiDB-lite"/>
    </source>
</evidence>
<dbReference type="PANTHER" id="PTHR40038:SF1">
    <property type="entry name" value="MEMBRANE-ASSOCIATED PROTEIN TCAA"/>
    <property type="match status" value="1"/>
</dbReference>
<protein>
    <submittedName>
        <fullName evidence="6">Uncharacterized protein</fullName>
    </submittedName>
</protein>
<evidence type="ECO:0000259" key="4">
    <source>
        <dbReference type="Pfam" id="PF22820"/>
    </source>
</evidence>
<evidence type="ECO:0000259" key="2">
    <source>
        <dbReference type="Pfam" id="PF13240"/>
    </source>
</evidence>
<evidence type="ECO:0000313" key="7">
    <source>
        <dbReference type="Proteomes" id="UP000215828"/>
    </source>
</evidence>
<dbReference type="Pfam" id="PF22820">
    <property type="entry name" value="TcaA_3rd_4th"/>
    <property type="match status" value="1"/>
</dbReference>
<comment type="caution">
    <text evidence="6">The sequence shown here is derived from an EMBL/GenBank/DDBJ whole genome shotgun (WGS) entry which is preliminary data.</text>
</comment>
<name>A0A256LAB8_9LACO</name>
<feature type="compositionally biased region" description="Acidic residues" evidence="1">
    <location>
        <begin position="474"/>
        <end position="484"/>
    </location>
</feature>
<accession>A0A256LAB8</accession>
<dbReference type="InterPro" id="IPR026870">
    <property type="entry name" value="Zinc_ribbon_dom"/>
</dbReference>
<evidence type="ECO:0000313" key="5">
    <source>
        <dbReference type="EMBL" id="OYR87211.1"/>
    </source>
</evidence>
<sequence>MEKFCPNCGKEIKGEADFCPNCGYKLKKEKISKPSQPIIQKNGDETHSQIRHSKKKPMSKRNKIILSIVGVLAVLFVCFYAWGSSYYSEHNQVRRIVSALKDPNKKVSQYITSTDPDLKVTDENVKPLQRYYSNHKTQADNAIYALEHQTDSYGVNFEQTGRYFLLFPKYKLQVPAFAPTVRTNHSNSEVKMNGKNIGKLAGSASDYSKKLEPILPGQYNFSIKSTVQGRKLSTTAETDIWSNKTVNLNIKTETLEIKSLPNGIVYINDKKVGTLNSKGKLLLKEYPISGNMNLYVRATVNNRTIQSKTIDNLSEGLDYASDGTDAISTDGNKYVIKPEWKGLVNKDDAKSVLSDAFDIPDPDQFVDGSDNSDYVEMKKMIDSYKDQDDISNIESEVSVQSITPYDNNSSEVTYSVKWTFVHDDYDRVQVMQYTNAVLTNEKNESGAKIKKIGTGKLTKDHKVTTGDSSNDTDTNSDSDSDNDD</sequence>
<proteinExistence type="predicted"/>
<dbReference type="InterPro" id="IPR054530">
    <property type="entry name" value="TcaA_4th"/>
</dbReference>
<dbReference type="Pfam" id="PF13240">
    <property type="entry name" value="Zn_Ribbon_1"/>
    <property type="match status" value="1"/>
</dbReference>
<feature type="domain" description="TcaA 4th" evidence="4">
    <location>
        <begin position="253"/>
        <end position="312"/>
    </location>
</feature>
<organism evidence="6 7">
    <name type="scientific">Lactobacillus taiwanensis</name>
    <dbReference type="NCBI Taxonomy" id="508451"/>
    <lineage>
        <taxon>Bacteria</taxon>
        <taxon>Bacillati</taxon>
        <taxon>Bacillota</taxon>
        <taxon>Bacilli</taxon>
        <taxon>Lactobacillales</taxon>
        <taxon>Lactobacillaceae</taxon>
        <taxon>Lactobacillus</taxon>
    </lineage>
</organism>
<reference evidence="5 8" key="2">
    <citation type="submission" date="2017-05" db="EMBL/GenBank/DDBJ databases">
        <authorList>
            <person name="Lin X.B."/>
            <person name="Stothard P."/>
            <person name="Tasseva G."/>
            <person name="Walter J."/>
        </authorList>
    </citation>
    <scope>NUCLEOTIDE SEQUENCE [LARGE SCALE GENOMIC DNA]</scope>
    <source>
        <strain evidence="5 8">609u</strain>
    </source>
</reference>
<feature type="domain" description="TcaA second" evidence="3">
    <location>
        <begin position="90"/>
        <end position="174"/>
    </location>
</feature>
<dbReference type="EMBL" id="NGNV01000055">
    <property type="protein sequence ID" value="OYR87211.1"/>
    <property type="molecule type" value="Genomic_DNA"/>
</dbReference>
<gene>
    <name evidence="5" type="ORF">CBF53_09520</name>
    <name evidence="6" type="ORF">CBF70_10580</name>
</gene>
<dbReference type="PANTHER" id="PTHR40038">
    <property type="entry name" value="MEMBRANE-ASSOCIATED PROTEIN TCAA"/>
    <property type="match status" value="1"/>
</dbReference>
<evidence type="ECO:0000259" key="3">
    <source>
        <dbReference type="Pfam" id="PF22813"/>
    </source>
</evidence>
<dbReference type="GO" id="GO:0005886">
    <property type="term" value="C:plasma membrane"/>
    <property type="evidence" value="ECO:0007669"/>
    <property type="project" value="UniProtKB-SubCell"/>
</dbReference>
<keyword evidence="8" id="KW-1185">Reference proteome</keyword>
<dbReference type="Proteomes" id="UP000215828">
    <property type="component" value="Unassembled WGS sequence"/>
</dbReference>
<dbReference type="Pfam" id="PF22813">
    <property type="entry name" value="TcaA_2nd"/>
    <property type="match status" value="1"/>
</dbReference>
<evidence type="ECO:0000313" key="6">
    <source>
        <dbReference type="EMBL" id="OYR90083.1"/>
    </source>
</evidence>
<dbReference type="EMBL" id="NGNX01000062">
    <property type="protein sequence ID" value="OYR90083.1"/>
    <property type="molecule type" value="Genomic_DNA"/>
</dbReference>
<evidence type="ECO:0000313" key="8">
    <source>
        <dbReference type="Proteomes" id="UP000216316"/>
    </source>
</evidence>
<dbReference type="Proteomes" id="UP000216316">
    <property type="component" value="Unassembled WGS sequence"/>
</dbReference>